<organism evidence="1">
    <name type="scientific">Leptolyngbya boryana CZ1</name>
    <dbReference type="NCBI Taxonomy" id="3060204"/>
    <lineage>
        <taxon>Bacteria</taxon>
        <taxon>Bacillati</taxon>
        <taxon>Cyanobacteriota</taxon>
        <taxon>Cyanophyceae</taxon>
        <taxon>Leptolyngbyales</taxon>
        <taxon>Leptolyngbyaceae</taxon>
        <taxon>Leptolyngbya group</taxon>
        <taxon>Leptolyngbya</taxon>
    </lineage>
</organism>
<dbReference type="AlphaFoldDB" id="A0AA97AU56"/>
<gene>
    <name evidence="1" type="ORF">Q2T42_00415</name>
</gene>
<name>A0AA97AU56_LEPBY</name>
<dbReference type="EMBL" id="CP130144">
    <property type="protein sequence ID" value="WNZ46300.1"/>
    <property type="molecule type" value="Genomic_DNA"/>
</dbReference>
<dbReference type="RefSeq" id="WP_316427501.1">
    <property type="nucleotide sequence ID" value="NZ_CP130144.1"/>
</dbReference>
<sequence length="137" mass="15198">MQLSNTELSQIQQTLSDYEPSQAAISSLLDHNGDLDASLEELLSAQMGQAVMGQQSLKQVTLEVIREQICGDDGFRQKIKEYTKNAESAPLLTSAIVYLASQVVLPFPVNPALATLLVLYFSKITLEIYCRYTEPEK</sequence>
<accession>A0AA97AU56</accession>
<reference evidence="1" key="1">
    <citation type="journal article" date="2023" name="Plants (Basel)">
        <title>Genomic Analysis of Leptolyngbya boryana CZ1 Reveals Efficient Carbon Fixation Modules.</title>
        <authorList>
            <person name="Bai X."/>
            <person name="Wang H."/>
            <person name="Cheng W."/>
            <person name="Wang J."/>
            <person name="Ma M."/>
            <person name="Hu H."/>
            <person name="Song Z."/>
            <person name="Ma H."/>
            <person name="Fan Y."/>
            <person name="Du C."/>
            <person name="Xu J."/>
        </authorList>
    </citation>
    <scope>NUCLEOTIDE SEQUENCE</scope>
    <source>
        <strain evidence="1">CZ1</strain>
    </source>
</reference>
<evidence type="ECO:0000313" key="1">
    <source>
        <dbReference type="EMBL" id="WNZ46300.1"/>
    </source>
</evidence>
<proteinExistence type="predicted"/>
<protein>
    <submittedName>
        <fullName evidence="1">Uncharacterized protein</fullName>
    </submittedName>
</protein>
<reference evidence="1" key="2">
    <citation type="submission" date="2023-07" db="EMBL/GenBank/DDBJ databases">
        <authorList>
            <person name="Bai X.-H."/>
            <person name="Wang H.-H."/>
            <person name="Wang J."/>
            <person name="Ma M.-Y."/>
            <person name="Hu H.-H."/>
            <person name="Song Z.-L."/>
            <person name="Ma H.-G."/>
            <person name="Fan Y."/>
            <person name="Du C.-Y."/>
            <person name="Xu J.-C."/>
        </authorList>
    </citation>
    <scope>NUCLEOTIDE SEQUENCE</scope>
    <source>
        <strain evidence="1">CZ1</strain>
    </source>
</reference>